<keyword evidence="4" id="KW-1185">Reference proteome</keyword>
<accession>A0A9P5UFQ6</accession>
<gene>
    <name evidence="3" type="ORF">BDP27DRAFT_1313546</name>
</gene>
<comment type="caution">
    <text evidence="3">The sequence shown here is derived from an EMBL/GenBank/DDBJ whole genome shotgun (WGS) entry which is preliminary data.</text>
</comment>
<proteinExistence type="predicted"/>
<evidence type="ECO:0000313" key="4">
    <source>
        <dbReference type="Proteomes" id="UP000772434"/>
    </source>
</evidence>
<protein>
    <recommendedName>
        <fullName evidence="2">BOD1/SHG1 domain-containing protein</fullName>
    </recommendedName>
</protein>
<evidence type="ECO:0000256" key="1">
    <source>
        <dbReference type="SAM" id="MobiDB-lite"/>
    </source>
</evidence>
<feature type="compositionally biased region" description="Basic and acidic residues" evidence="1">
    <location>
        <begin position="100"/>
        <end position="119"/>
    </location>
</feature>
<dbReference type="InterPro" id="IPR055264">
    <property type="entry name" value="BOD1/SHG1_dom"/>
</dbReference>
<reference evidence="3" key="1">
    <citation type="submission" date="2020-11" db="EMBL/GenBank/DDBJ databases">
        <authorList>
            <consortium name="DOE Joint Genome Institute"/>
            <person name="Ahrendt S."/>
            <person name="Riley R."/>
            <person name="Andreopoulos W."/>
            <person name="Labutti K."/>
            <person name="Pangilinan J."/>
            <person name="Ruiz-Duenas F.J."/>
            <person name="Barrasa J.M."/>
            <person name="Sanchez-Garcia M."/>
            <person name="Camarero S."/>
            <person name="Miyauchi S."/>
            <person name="Serrano A."/>
            <person name="Linde D."/>
            <person name="Babiker R."/>
            <person name="Drula E."/>
            <person name="Ayuso-Fernandez I."/>
            <person name="Pacheco R."/>
            <person name="Padilla G."/>
            <person name="Ferreira P."/>
            <person name="Barriuso J."/>
            <person name="Kellner H."/>
            <person name="Castanera R."/>
            <person name="Alfaro M."/>
            <person name="Ramirez L."/>
            <person name="Pisabarro A.G."/>
            <person name="Kuo A."/>
            <person name="Tritt A."/>
            <person name="Lipzen A."/>
            <person name="He G."/>
            <person name="Yan M."/>
            <person name="Ng V."/>
            <person name="Cullen D."/>
            <person name="Martin F."/>
            <person name="Rosso M.-N."/>
            <person name="Henrissat B."/>
            <person name="Hibbett D."/>
            <person name="Martinez A.T."/>
            <person name="Grigoriev I.V."/>
        </authorList>
    </citation>
    <scope>NUCLEOTIDE SEQUENCE</scope>
    <source>
        <strain evidence="3">AH 40177</strain>
    </source>
</reference>
<sequence length="263" mass="28944">MPATNPSDLVEQFKRSGEFDRLRRELFAEFQKGDHIPTFNKKTEDVVKQRFASMKARPFMNSRFDKTEGNIRTELMQEIQRYPYVETTVNDLAIFSDKNFNDDLRKSHDPKNDEKDPNMKDSALSSNGRPSTPSFPQISTPTTAPPEGPTPSIAQIEAPSPSLSLSPPDPPHGDKISPASISRPPTRQGSSALPSLSPSPAPSPSAAKLKSIAVPMTTQVPDDTSMHHDEDENMNVNARKTETTGSITTGEENPDTVMEELPA</sequence>
<dbReference type="EMBL" id="JADNRY010000006">
    <property type="protein sequence ID" value="KAF9076563.1"/>
    <property type="molecule type" value="Genomic_DNA"/>
</dbReference>
<organism evidence="3 4">
    <name type="scientific">Rhodocollybia butyracea</name>
    <dbReference type="NCBI Taxonomy" id="206335"/>
    <lineage>
        <taxon>Eukaryota</taxon>
        <taxon>Fungi</taxon>
        <taxon>Dikarya</taxon>
        <taxon>Basidiomycota</taxon>
        <taxon>Agaricomycotina</taxon>
        <taxon>Agaricomycetes</taxon>
        <taxon>Agaricomycetidae</taxon>
        <taxon>Agaricales</taxon>
        <taxon>Marasmiineae</taxon>
        <taxon>Omphalotaceae</taxon>
        <taxon>Rhodocollybia</taxon>
    </lineage>
</organism>
<feature type="compositionally biased region" description="Polar residues" evidence="1">
    <location>
        <begin position="179"/>
        <end position="189"/>
    </location>
</feature>
<evidence type="ECO:0000259" key="2">
    <source>
        <dbReference type="Pfam" id="PF05205"/>
    </source>
</evidence>
<evidence type="ECO:0000313" key="3">
    <source>
        <dbReference type="EMBL" id="KAF9076563.1"/>
    </source>
</evidence>
<feature type="region of interest" description="Disordered" evidence="1">
    <location>
        <begin position="100"/>
        <end position="263"/>
    </location>
</feature>
<feature type="compositionally biased region" description="Polar residues" evidence="1">
    <location>
        <begin position="123"/>
        <end position="139"/>
    </location>
</feature>
<name>A0A9P5UFQ6_9AGAR</name>
<dbReference type="Proteomes" id="UP000772434">
    <property type="component" value="Unassembled WGS sequence"/>
</dbReference>
<feature type="compositionally biased region" description="Acidic residues" evidence="1">
    <location>
        <begin position="252"/>
        <end position="263"/>
    </location>
</feature>
<dbReference type="OrthoDB" id="5579731at2759"/>
<feature type="domain" description="BOD1/SHG1" evidence="2">
    <location>
        <begin position="9"/>
        <end position="92"/>
    </location>
</feature>
<dbReference type="Pfam" id="PF05205">
    <property type="entry name" value="COMPASS-Shg1"/>
    <property type="match status" value="1"/>
</dbReference>
<dbReference type="AlphaFoldDB" id="A0A9P5UFQ6"/>